<dbReference type="PROSITE" id="PS51257">
    <property type="entry name" value="PROKAR_LIPOPROTEIN"/>
    <property type="match status" value="1"/>
</dbReference>
<feature type="region of interest" description="Disordered" evidence="1">
    <location>
        <begin position="28"/>
        <end position="59"/>
    </location>
</feature>
<feature type="chain" id="PRO_5030106056" description="Lipocalin-like domain-containing protein" evidence="2">
    <location>
        <begin position="22"/>
        <end position="232"/>
    </location>
</feature>
<dbReference type="AlphaFoldDB" id="A0A4Y6PMD1"/>
<evidence type="ECO:0000256" key="1">
    <source>
        <dbReference type="SAM" id="MobiDB-lite"/>
    </source>
</evidence>
<dbReference type="Proteomes" id="UP000315995">
    <property type="component" value="Chromosome"/>
</dbReference>
<evidence type="ECO:0000313" key="3">
    <source>
        <dbReference type="EMBL" id="QDG49432.1"/>
    </source>
</evidence>
<gene>
    <name evidence="3" type="ORF">FIV42_01370</name>
</gene>
<proteinExistence type="predicted"/>
<evidence type="ECO:0000313" key="4">
    <source>
        <dbReference type="Proteomes" id="UP000315995"/>
    </source>
</evidence>
<name>A0A4Y6PMD1_PERCE</name>
<keyword evidence="4" id="KW-1185">Reference proteome</keyword>
<dbReference type="RefSeq" id="WP_141195930.1">
    <property type="nucleotide sequence ID" value="NZ_CP041186.1"/>
</dbReference>
<evidence type="ECO:0008006" key="5">
    <source>
        <dbReference type="Google" id="ProtNLM"/>
    </source>
</evidence>
<organism evidence="3 4">
    <name type="scientific">Persicimonas caeni</name>
    <dbReference type="NCBI Taxonomy" id="2292766"/>
    <lineage>
        <taxon>Bacteria</taxon>
        <taxon>Deltaproteobacteria</taxon>
        <taxon>Bradymonadales</taxon>
        <taxon>Bradymonadaceae</taxon>
        <taxon>Persicimonas</taxon>
    </lineage>
</organism>
<feature type="signal peptide" evidence="2">
    <location>
        <begin position="1"/>
        <end position="21"/>
    </location>
</feature>
<protein>
    <recommendedName>
        <fullName evidence="5">Lipocalin-like domain-containing protein</fullName>
    </recommendedName>
</protein>
<accession>A0A4Y6PMD1</accession>
<evidence type="ECO:0000256" key="2">
    <source>
        <dbReference type="SAM" id="SignalP"/>
    </source>
</evidence>
<reference evidence="3 4" key="1">
    <citation type="submission" date="2019-06" db="EMBL/GenBank/DDBJ databases">
        <title>Persicimonas caeni gen. nov., sp. nov., a predatory bacterium isolated from solar saltern.</title>
        <authorList>
            <person name="Wang S."/>
        </authorList>
    </citation>
    <scope>NUCLEOTIDE SEQUENCE [LARGE SCALE GENOMIC DNA]</scope>
    <source>
        <strain evidence="3 4">YN101</strain>
    </source>
</reference>
<accession>A0A5B8Y2P0</accession>
<keyword evidence="2" id="KW-0732">Signal</keyword>
<sequence length="232" mass="23853">MKNATRLVAVLAILLACAACGDDDNGDSNNVSDTGTTNNNGADVGTDTSTEDTGGGGGGVTATGDTCEAIEFTACGGDLVGTWTLSSGCVTPSTLPRYTECEPVDIAVSVSPAGDLTLADDGSFTVNNFAFDTELDATVPKACLNEGESCTDNEIDDEGVEAGDACELNYGHDVFVRDPGSYTVDDTSNILALADDGGFAVGNFEYCVDGDTLQLRRTDVTTHEAILTLTKQ</sequence>
<dbReference type="EMBL" id="CP041186">
    <property type="protein sequence ID" value="QDG49432.1"/>
    <property type="molecule type" value="Genomic_DNA"/>
</dbReference>
<feature type="compositionally biased region" description="Low complexity" evidence="1">
    <location>
        <begin position="43"/>
        <end position="52"/>
    </location>
</feature>